<name>A0A7U2ICC2_PHANO</name>
<protein>
    <recommendedName>
        <fullName evidence="1">FAD dependent oxidoreductase domain-containing protein</fullName>
    </recommendedName>
</protein>
<keyword evidence="3" id="KW-1185">Reference proteome</keyword>
<dbReference type="AlphaFoldDB" id="A0A7U2ICC2"/>
<dbReference type="Gene3D" id="3.50.50.60">
    <property type="entry name" value="FAD/NAD(P)-binding domain"/>
    <property type="match status" value="1"/>
</dbReference>
<evidence type="ECO:0000313" key="2">
    <source>
        <dbReference type="EMBL" id="QRD07193.1"/>
    </source>
</evidence>
<dbReference type="OrthoDB" id="429143at2759"/>
<dbReference type="InterPro" id="IPR006076">
    <property type="entry name" value="FAD-dep_OxRdtase"/>
</dbReference>
<dbReference type="Gene3D" id="3.30.9.10">
    <property type="entry name" value="D-Amino Acid Oxidase, subunit A, domain 2"/>
    <property type="match status" value="1"/>
</dbReference>
<dbReference type="EMBL" id="CP069044">
    <property type="protein sequence ID" value="QRD07193.1"/>
    <property type="molecule type" value="Genomic_DNA"/>
</dbReference>
<gene>
    <name evidence="2" type="ORF">JI435_123940</name>
</gene>
<dbReference type="Proteomes" id="UP000663193">
    <property type="component" value="Chromosome 22"/>
</dbReference>
<sequence length="528" mass="57337">MGVVLSFLQDAIASLSSAIALLGALSNEFNQALHRASLPPGLPVPRFTRPYWIENPPFPDLVNAQSSALPKIVDVAIIGSGIAGAATARSILHERRRRGVDTAENVVVLEARELCSGATARNGGHIKASPYEAFHMFSQQYSKERAVALTRFQMRHLKCLVDLCKSEGIEGAEAREVETVDIFLDDVAWKKALKDVDEMRKWMPGIEIKTWEGNEAQEKFGVNEGVVGAFSYTAGAIWAYRFTVSIWERLLNEFPKTLAIETNTPVESISVPNDAPSNFPYAVQTARGTVFARHVVHATNGFASQLVPGLRKKIVGARAHMSAQAPGLSFPRCNGMRSWSVIYNGGFDYISQRPSTPEEAQGDVMLGGGFMRSSKQGVDQLGIYDDGAALDPLTVSHIAGIFPAVFHPKWGAGAELKNAWSGILGMTGDLVPFVGRLDGRLTQRDVKSKDGAGRRGEWIAAGWCGEGMIWAWLCGTGLGIMIAGSENDDVEETSGRPGGRLADWFPDELRVSVKRLRSADVANLANRI</sequence>
<evidence type="ECO:0000259" key="1">
    <source>
        <dbReference type="Pfam" id="PF01266"/>
    </source>
</evidence>
<dbReference type="PANTHER" id="PTHR13847">
    <property type="entry name" value="SARCOSINE DEHYDROGENASE-RELATED"/>
    <property type="match status" value="1"/>
</dbReference>
<dbReference type="OMA" id="WAWLCGT"/>
<accession>A0A7U2ICC2</accession>
<feature type="domain" description="FAD dependent oxidoreductase" evidence="1">
    <location>
        <begin position="74"/>
        <end position="475"/>
    </location>
</feature>
<dbReference type="InterPro" id="IPR036188">
    <property type="entry name" value="FAD/NAD-bd_sf"/>
</dbReference>
<evidence type="ECO:0000313" key="3">
    <source>
        <dbReference type="Proteomes" id="UP000663193"/>
    </source>
</evidence>
<dbReference type="SUPFAM" id="SSF51905">
    <property type="entry name" value="FAD/NAD(P)-binding domain"/>
    <property type="match status" value="1"/>
</dbReference>
<dbReference type="VEuPathDB" id="FungiDB:JI435_123940"/>
<dbReference type="Pfam" id="PF01266">
    <property type="entry name" value="DAO"/>
    <property type="match status" value="1"/>
</dbReference>
<proteinExistence type="predicted"/>
<reference evidence="3" key="1">
    <citation type="journal article" date="2021" name="BMC Genomics">
        <title>Chromosome-level genome assembly and manually-curated proteome of model necrotroph Parastagonospora nodorum Sn15 reveals a genome-wide trove of candidate effector homologs, and redundancy of virulence-related functions within an accessory chromosome.</title>
        <authorList>
            <person name="Bertazzoni S."/>
            <person name="Jones D.A.B."/>
            <person name="Phan H.T."/>
            <person name="Tan K.-C."/>
            <person name="Hane J.K."/>
        </authorList>
    </citation>
    <scope>NUCLEOTIDE SEQUENCE [LARGE SCALE GENOMIC DNA]</scope>
    <source>
        <strain evidence="3">SN15 / ATCC MYA-4574 / FGSC 10173)</strain>
    </source>
</reference>
<organism evidence="2 3">
    <name type="scientific">Phaeosphaeria nodorum (strain SN15 / ATCC MYA-4574 / FGSC 10173)</name>
    <name type="common">Glume blotch fungus</name>
    <name type="synonym">Parastagonospora nodorum</name>
    <dbReference type="NCBI Taxonomy" id="321614"/>
    <lineage>
        <taxon>Eukaryota</taxon>
        <taxon>Fungi</taxon>
        <taxon>Dikarya</taxon>
        <taxon>Ascomycota</taxon>
        <taxon>Pezizomycotina</taxon>
        <taxon>Dothideomycetes</taxon>
        <taxon>Pleosporomycetidae</taxon>
        <taxon>Pleosporales</taxon>
        <taxon>Pleosporineae</taxon>
        <taxon>Phaeosphaeriaceae</taxon>
        <taxon>Parastagonospora</taxon>
    </lineage>
</organism>
<dbReference type="PANTHER" id="PTHR13847:SF213">
    <property type="entry name" value="DEPENDENT OXIDOREDUCTASE, PUTATIVE-RELATED"/>
    <property type="match status" value="1"/>
</dbReference>